<evidence type="ECO:0000256" key="1">
    <source>
        <dbReference type="SAM" id="MobiDB-lite"/>
    </source>
</evidence>
<feature type="compositionally biased region" description="Basic and acidic residues" evidence="1">
    <location>
        <begin position="123"/>
        <end position="143"/>
    </location>
</feature>
<feature type="non-terminal residue" evidence="2">
    <location>
        <position position="1"/>
    </location>
</feature>
<feature type="non-terminal residue" evidence="2">
    <location>
        <position position="143"/>
    </location>
</feature>
<dbReference type="AlphaFoldDB" id="A0A6G1F580"/>
<reference evidence="2 3" key="1">
    <citation type="submission" date="2019-11" db="EMBL/GenBank/DDBJ databases">
        <title>Whole genome sequence of Oryza granulata.</title>
        <authorList>
            <person name="Li W."/>
        </authorList>
    </citation>
    <scope>NUCLEOTIDE SEQUENCE [LARGE SCALE GENOMIC DNA]</scope>
    <source>
        <strain evidence="3">cv. Menghai</strain>
        <tissue evidence="2">Leaf</tissue>
    </source>
</reference>
<evidence type="ECO:0000313" key="3">
    <source>
        <dbReference type="Proteomes" id="UP000479710"/>
    </source>
</evidence>
<name>A0A6G1F580_9ORYZ</name>
<accession>A0A6G1F580</accession>
<dbReference type="EMBL" id="SPHZ02000001">
    <property type="protein sequence ID" value="KAF0931985.1"/>
    <property type="molecule type" value="Genomic_DNA"/>
</dbReference>
<sequence>QNLLLILSTIPPRKPHGTSKNHRRQLHLPRRRQCSTETQLAPELPAEAAVILTFGPVTATVTRSPFRPIRDVAGRTTAPTPSPCFQKLANRRDRVAKLWAPRSATVFPDSGRDPPHLFPLHHSPGEGLRRRPEDIRRRRDLFS</sequence>
<gene>
    <name evidence="2" type="ORF">E2562_007485</name>
</gene>
<evidence type="ECO:0000313" key="2">
    <source>
        <dbReference type="EMBL" id="KAF0931985.1"/>
    </source>
</evidence>
<dbReference type="Proteomes" id="UP000479710">
    <property type="component" value="Unassembled WGS sequence"/>
</dbReference>
<keyword evidence="3" id="KW-1185">Reference proteome</keyword>
<comment type="caution">
    <text evidence="2">The sequence shown here is derived from an EMBL/GenBank/DDBJ whole genome shotgun (WGS) entry which is preliminary data.</text>
</comment>
<feature type="region of interest" description="Disordered" evidence="1">
    <location>
        <begin position="105"/>
        <end position="143"/>
    </location>
</feature>
<protein>
    <submittedName>
        <fullName evidence="2">Uncharacterized protein</fullName>
    </submittedName>
</protein>
<proteinExistence type="predicted"/>
<organism evidence="2 3">
    <name type="scientific">Oryza meyeriana var. granulata</name>
    <dbReference type="NCBI Taxonomy" id="110450"/>
    <lineage>
        <taxon>Eukaryota</taxon>
        <taxon>Viridiplantae</taxon>
        <taxon>Streptophyta</taxon>
        <taxon>Embryophyta</taxon>
        <taxon>Tracheophyta</taxon>
        <taxon>Spermatophyta</taxon>
        <taxon>Magnoliopsida</taxon>
        <taxon>Liliopsida</taxon>
        <taxon>Poales</taxon>
        <taxon>Poaceae</taxon>
        <taxon>BOP clade</taxon>
        <taxon>Oryzoideae</taxon>
        <taxon>Oryzeae</taxon>
        <taxon>Oryzinae</taxon>
        <taxon>Oryza</taxon>
        <taxon>Oryza meyeriana</taxon>
    </lineage>
</organism>